<protein>
    <recommendedName>
        <fullName evidence="4">Malate dehydrogenase, cytoplasmic</fullName>
        <ecNumber evidence="3">1.1.1.37</ecNumber>
    </recommendedName>
</protein>
<dbReference type="Gene3D" id="1.10.10.10">
    <property type="entry name" value="Winged helix-like DNA-binding domain superfamily/Winged helix DNA-binding domain"/>
    <property type="match status" value="1"/>
</dbReference>
<organism evidence="12 13">
    <name type="scientific">Rotaria socialis</name>
    <dbReference type="NCBI Taxonomy" id="392032"/>
    <lineage>
        <taxon>Eukaryota</taxon>
        <taxon>Metazoa</taxon>
        <taxon>Spiralia</taxon>
        <taxon>Gnathifera</taxon>
        <taxon>Rotifera</taxon>
        <taxon>Eurotatoria</taxon>
        <taxon>Bdelloidea</taxon>
        <taxon>Philodinida</taxon>
        <taxon>Philodinidae</taxon>
        <taxon>Rotaria</taxon>
    </lineage>
</organism>
<dbReference type="SUPFAM" id="SSF56327">
    <property type="entry name" value="LDH C-terminal domain-like"/>
    <property type="match status" value="1"/>
</dbReference>
<feature type="domain" description="Metallo-beta-lactamase" evidence="11">
    <location>
        <begin position="366"/>
        <end position="545"/>
    </location>
</feature>
<dbReference type="Pfam" id="PF17778">
    <property type="entry name" value="WHD_BLACT"/>
    <property type="match status" value="1"/>
</dbReference>
<feature type="compositionally biased region" description="Polar residues" evidence="10">
    <location>
        <begin position="791"/>
        <end position="800"/>
    </location>
</feature>
<evidence type="ECO:0000256" key="6">
    <source>
        <dbReference type="ARBA" id="ARBA00022801"/>
    </source>
</evidence>
<dbReference type="SUPFAM" id="SSF101898">
    <property type="entry name" value="NHL repeat"/>
    <property type="match status" value="1"/>
</dbReference>
<accession>A0A821N813</accession>
<dbReference type="GO" id="GO:0006108">
    <property type="term" value="P:malate metabolic process"/>
    <property type="evidence" value="ECO:0007669"/>
    <property type="project" value="InterPro"/>
</dbReference>
<dbReference type="InterPro" id="IPR001236">
    <property type="entry name" value="Lactate/malate_DH_N"/>
</dbReference>
<sequence length="800" mass="89077">MKDPMRIVVTGAAGQIAYLLMHPLCNGDIFGKDQTIVLHLFNTARRMTALQGLVMEIVDSNYPLLKNIISTDSEQIAFQDVDVAIFLGSVPRKVANDRKELLNGNVKIFQSQGIALDKFAKKTVKVLVVSNPANTNCYILACCAPSIPRENFTCLTLLDHNRARTQIASRLQVLPDTIKNIIIWGNHSSTVFPDVHFATVSIDNRETSVYESVQNDNWLRDDFIATVRKRGGDIIAARNLTSSISAAKAIVDHLESWWYGTKENEWVSMGIISDGSYDVEKGLVFSYPVQIKNGKISIVKNLKLDDWSIEMIDKTHKELIEEKHDALQKIHLIMMTNLVKLQTIEQLSPLVLRVLGCNPSPMTLQGTNTYLIGKGRNRLLLDAGQGVPAYVDELKDTMKTNNIGLQAILITHWHPDHICGIKDVLKLIDKPDLPVYKRKLFEMPDLKKLQTYGMPENPDEVANFTFINNGTDQFNIETEGAHLKAIHTPGHTTDHLCFWLEEEQALFSGDTILGQGTTEFEDLYDYLNSLQLILKMSPKIIYPGHGPVVENPQQTLEHYISHRQQRNNQILDALKQSNDGLDPNEITKIVYTDLPEGLFHAACHNVCNHLQMLEKENLVSDRSEDDNKLAVPCGLYVDDDQTVYVADLFNYRIIEWKSGATNGQVVAGGNGQGSWPHQLSQPCNGIVDKEKDSHILCDYSNARVVRWPVRNGTSGETIISDGNCIGLTMDENGSLYVVDNVKDELSHPRGVVADQLGTVDVTDGGNARIMRWPKGATQGSVIAGGNGEGEQPNQPNWSAG</sequence>
<dbReference type="InterPro" id="IPR036866">
    <property type="entry name" value="RibonucZ/Hydroxyglut_hydro"/>
</dbReference>
<dbReference type="SUPFAM" id="SSF56281">
    <property type="entry name" value="Metallo-hydrolase/oxidoreductase"/>
    <property type="match status" value="1"/>
</dbReference>
<dbReference type="Gene3D" id="3.60.15.10">
    <property type="entry name" value="Ribonuclease Z/Hydroxyacylglutathione hydrolase-like"/>
    <property type="match status" value="1"/>
</dbReference>
<dbReference type="EMBL" id="CAJOBS010001973">
    <property type="protein sequence ID" value="CAF4779918.1"/>
    <property type="molecule type" value="Genomic_DNA"/>
</dbReference>
<reference evidence="12" key="1">
    <citation type="submission" date="2021-02" db="EMBL/GenBank/DDBJ databases">
        <authorList>
            <person name="Nowell W R."/>
        </authorList>
    </citation>
    <scope>NUCLEOTIDE SEQUENCE</scope>
</reference>
<evidence type="ECO:0000256" key="3">
    <source>
        <dbReference type="ARBA" id="ARBA00012995"/>
    </source>
</evidence>
<keyword evidence="8" id="KW-0560">Oxidoreductase</keyword>
<dbReference type="EC" id="1.1.1.37" evidence="3"/>
<dbReference type="Pfam" id="PF00056">
    <property type="entry name" value="Ldh_1_N"/>
    <property type="match status" value="1"/>
</dbReference>
<gene>
    <name evidence="12" type="ORF">TOA249_LOCUS22093</name>
</gene>
<comment type="caution">
    <text evidence="12">The sequence shown here is derived from an EMBL/GenBank/DDBJ whole genome shotgun (WGS) entry which is preliminary data.</text>
</comment>
<dbReference type="CDD" id="cd07722">
    <property type="entry name" value="LACTB2-like_MBL-fold"/>
    <property type="match status" value="1"/>
</dbReference>
<dbReference type="SMART" id="SM00849">
    <property type="entry name" value="Lactamase_B"/>
    <property type="match status" value="1"/>
</dbReference>
<feature type="region of interest" description="Disordered" evidence="10">
    <location>
        <begin position="777"/>
        <end position="800"/>
    </location>
</feature>
<dbReference type="GO" id="GO:0030060">
    <property type="term" value="F:L-malate dehydrogenase (NAD+) activity"/>
    <property type="evidence" value="ECO:0007669"/>
    <property type="project" value="UniProtKB-EC"/>
</dbReference>
<dbReference type="InterPro" id="IPR015955">
    <property type="entry name" value="Lactate_DH/Glyco_Ohase_4_C"/>
</dbReference>
<evidence type="ECO:0000313" key="13">
    <source>
        <dbReference type="Proteomes" id="UP000663838"/>
    </source>
</evidence>
<dbReference type="InterPro" id="IPR041516">
    <property type="entry name" value="LACTB2_WH"/>
</dbReference>
<evidence type="ECO:0000256" key="8">
    <source>
        <dbReference type="ARBA" id="ARBA00023002"/>
    </source>
</evidence>
<dbReference type="InterPro" id="IPR022383">
    <property type="entry name" value="Lactate/malate_DH_C"/>
</dbReference>
<proteinExistence type="inferred from homology"/>
<dbReference type="NCBIfam" id="TIGR01759">
    <property type="entry name" value="MalateDH-SF1"/>
    <property type="match status" value="1"/>
</dbReference>
<dbReference type="Gene3D" id="3.90.110.10">
    <property type="entry name" value="Lactate dehydrogenase/glycoside hydrolase, family 4, C-terminal"/>
    <property type="match status" value="1"/>
</dbReference>
<dbReference type="Gene3D" id="2.40.10.500">
    <property type="match status" value="1"/>
</dbReference>
<evidence type="ECO:0000256" key="9">
    <source>
        <dbReference type="ARBA" id="ARBA00023027"/>
    </source>
</evidence>
<dbReference type="InterPro" id="IPR001279">
    <property type="entry name" value="Metallo-B-lactamas"/>
</dbReference>
<evidence type="ECO:0000256" key="2">
    <source>
        <dbReference type="ARBA" id="ARBA00009613"/>
    </source>
</evidence>
<evidence type="ECO:0000313" key="12">
    <source>
        <dbReference type="EMBL" id="CAF4779918.1"/>
    </source>
</evidence>
<comment type="similarity">
    <text evidence="1">Belongs to the metallo-beta-lactamase superfamily. Glyoxalase II family.</text>
</comment>
<evidence type="ECO:0000256" key="5">
    <source>
        <dbReference type="ARBA" id="ARBA00022723"/>
    </source>
</evidence>
<keyword evidence="6" id="KW-0378">Hydrolase</keyword>
<dbReference type="PANTHER" id="PTHR23382">
    <property type="entry name" value="MALATE DEHYDROGENASE"/>
    <property type="match status" value="1"/>
</dbReference>
<keyword evidence="5" id="KW-0479">Metal-binding</keyword>
<dbReference type="Pfam" id="PF02866">
    <property type="entry name" value="Ldh_1_C"/>
    <property type="match status" value="1"/>
</dbReference>
<dbReference type="GO" id="GO:0046872">
    <property type="term" value="F:metal ion binding"/>
    <property type="evidence" value="ECO:0007669"/>
    <property type="project" value="UniProtKB-KW"/>
</dbReference>
<dbReference type="FunFam" id="3.90.110.10:FF:000002">
    <property type="entry name" value="Malate dehydrogenase"/>
    <property type="match status" value="1"/>
</dbReference>
<evidence type="ECO:0000256" key="10">
    <source>
        <dbReference type="SAM" id="MobiDB-lite"/>
    </source>
</evidence>
<dbReference type="SUPFAM" id="SSF51735">
    <property type="entry name" value="NAD(P)-binding Rossmann-fold domains"/>
    <property type="match status" value="1"/>
</dbReference>
<keyword evidence="7" id="KW-0862">Zinc</keyword>
<dbReference type="Pfam" id="PF00753">
    <property type="entry name" value="Lactamase_B"/>
    <property type="match status" value="1"/>
</dbReference>
<dbReference type="FunFam" id="3.40.50.720:FF:000010">
    <property type="entry name" value="Malate dehydrogenase"/>
    <property type="match status" value="1"/>
</dbReference>
<dbReference type="NCBIfam" id="NF003916">
    <property type="entry name" value="PRK05442.1"/>
    <property type="match status" value="1"/>
</dbReference>
<dbReference type="Proteomes" id="UP000663838">
    <property type="component" value="Unassembled WGS sequence"/>
</dbReference>
<evidence type="ECO:0000256" key="1">
    <source>
        <dbReference type="ARBA" id="ARBA00006759"/>
    </source>
</evidence>
<dbReference type="InterPro" id="IPR047921">
    <property type="entry name" value="LACTB2-like_MBL-fold"/>
</dbReference>
<dbReference type="AlphaFoldDB" id="A0A821N813"/>
<keyword evidence="9" id="KW-0520">NAD</keyword>
<evidence type="ECO:0000259" key="11">
    <source>
        <dbReference type="SMART" id="SM00849"/>
    </source>
</evidence>
<evidence type="ECO:0000256" key="4">
    <source>
        <dbReference type="ARBA" id="ARBA00019899"/>
    </source>
</evidence>
<dbReference type="InterPro" id="IPR010945">
    <property type="entry name" value="Malate_DH_type2"/>
</dbReference>
<dbReference type="GO" id="GO:0016787">
    <property type="term" value="F:hydrolase activity"/>
    <property type="evidence" value="ECO:0007669"/>
    <property type="project" value="UniProtKB-KW"/>
</dbReference>
<name>A0A821N813_9BILA</name>
<comment type="similarity">
    <text evidence="2">Belongs to the LDH/MDH superfamily. MDH type 2 family.</text>
</comment>
<dbReference type="FunFam" id="3.60.15.10:FF:000017">
    <property type="entry name" value="Lactamase beta 2"/>
    <property type="match status" value="1"/>
</dbReference>
<dbReference type="InterPro" id="IPR036291">
    <property type="entry name" value="NAD(P)-bd_dom_sf"/>
</dbReference>
<dbReference type="InterPro" id="IPR036388">
    <property type="entry name" value="WH-like_DNA-bd_sf"/>
</dbReference>
<evidence type="ECO:0000256" key="7">
    <source>
        <dbReference type="ARBA" id="ARBA00022833"/>
    </source>
</evidence>
<dbReference type="Gene3D" id="3.40.50.720">
    <property type="entry name" value="NAD(P)-binding Rossmann-like Domain"/>
    <property type="match status" value="1"/>
</dbReference>